<dbReference type="EMBL" id="KZ678149">
    <property type="protein sequence ID" value="PSN60410.1"/>
    <property type="molecule type" value="Genomic_DNA"/>
</dbReference>
<dbReference type="Proteomes" id="UP000240883">
    <property type="component" value="Unassembled WGS sequence"/>
</dbReference>
<organism evidence="1 2">
    <name type="scientific">Corynespora cassiicola Philippines</name>
    <dbReference type="NCBI Taxonomy" id="1448308"/>
    <lineage>
        <taxon>Eukaryota</taxon>
        <taxon>Fungi</taxon>
        <taxon>Dikarya</taxon>
        <taxon>Ascomycota</taxon>
        <taxon>Pezizomycotina</taxon>
        <taxon>Dothideomycetes</taxon>
        <taxon>Pleosporomycetidae</taxon>
        <taxon>Pleosporales</taxon>
        <taxon>Corynesporascaceae</taxon>
        <taxon>Corynespora</taxon>
    </lineage>
</organism>
<protein>
    <submittedName>
        <fullName evidence="1">Uncharacterized protein</fullName>
    </submittedName>
</protein>
<keyword evidence="2" id="KW-1185">Reference proteome</keyword>
<gene>
    <name evidence="1" type="ORF">BS50DRAFT_579277</name>
</gene>
<dbReference type="Gene3D" id="1.25.40.20">
    <property type="entry name" value="Ankyrin repeat-containing domain"/>
    <property type="match status" value="1"/>
</dbReference>
<evidence type="ECO:0000313" key="1">
    <source>
        <dbReference type="EMBL" id="PSN60410.1"/>
    </source>
</evidence>
<dbReference type="SUPFAM" id="SSF48403">
    <property type="entry name" value="Ankyrin repeat"/>
    <property type="match status" value="1"/>
</dbReference>
<dbReference type="AlphaFoldDB" id="A0A2T2N4U4"/>
<proteinExistence type="predicted"/>
<dbReference type="Pfam" id="PF12796">
    <property type="entry name" value="Ank_2"/>
    <property type="match status" value="1"/>
</dbReference>
<dbReference type="SMART" id="SM00248">
    <property type="entry name" value="ANK"/>
    <property type="match status" value="3"/>
</dbReference>
<evidence type="ECO:0000313" key="2">
    <source>
        <dbReference type="Proteomes" id="UP000240883"/>
    </source>
</evidence>
<dbReference type="OrthoDB" id="341259at2759"/>
<reference evidence="1 2" key="1">
    <citation type="journal article" date="2018" name="Front. Microbiol.">
        <title>Genome-Wide Analysis of Corynespora cassiicola Leaf Fall Disease Putative Effectors.</title>
        <authorList>
            <person name="Lopez D."/>
            <person name="Ribeiro S."/>
            <person name="Label P."/>
            <person name="Fumanal B."/>
            <person name="Venisse J.S."/>
            <person name="Kohler A."/>
            <person name="de Oliveira R.R."/>
            <person name="Labutti K."/>
            <person name="Lipzen A."/>
            <person name="Lail K."/>
            <person name="Bauer D."/>
            <person name="Ohm R.A."/>
            <person name="Barry K.W."/>
            <person name="Spatafora J."/>
            <person name="Grigoriev I.V."/>
            <person name="Martin F.M."/>
            <person name="Pujade-Renaud V."/>
        </authorList>
    </citation>
    <scope>NUCLEOTIDE SEQUENCE [LARGE SCALE GENOMIC DNA]</scope>
    <source>
        <strain evidence="1 2">Philippines</strain>
    </source>
</reference>
<sequence>MGEPFSLIASGVTLIDASVKLGVFTKKLVALKDADNAVEDVKSNLAVGKTLMQHVVSELTSPSREPSPATTLMLSVARSIQNRFSDMDEILDKVYKSGKAGVKVSKYKWFKEQNSVEQILHRVEKEMHQLGSMASVLTVIPVVQAQVKIEPAPDHDNNAVISQTTNNTLIKQHAYRTLYRHQDPGRPKITRSLFYFISVLIASFSGEPTHCNNRSCSLCQQRAVIFYFQILLPTWFLARSIMGSISYDRRRGLYFRHLRFPRVRPISDDIFYFAFLNNHDAILEKLSTGNATPWDVDPFGNNLLAYALLRTRPEKGLLQLLVNQGVRRTAGFTKIYQVVQDLALIGQGGNDLGYLLSDYISLEVHHYENLQYSHHIMNATHANAAAVLEMLLSGRLLEDPDAMLNTQNEWGETAVCLSMRRLSFGITKLLIEYGADVSICDWSGLNVLHYAALFAPRAIIHALANSPPSCNMTILPRPRITFRQIQSLRSGFKTCQKAEGEEKLVDPIDDEWWFEWENLVAITAQDEDVDFVRILEGVVQF</sequence>
<dbReference type="STRING" id="1448308.A0A2T2N4U4"/>
<dbReference type="InterPro" id="IPR002110">
    <property type="entry name" value="Ankyrin_rpt"/>
</dbReference>
<accession>A0A2T2N4U4</accession>
<name>A0A2T2N4U4_CORCC</name>
<dbReference type="InterPro" id="IPR036770">
    <property type="entry name" value="Ankyrin_rpt-contain_sf"/>
</dbReference>